<comment type="caution">
    <text evidence="2">The sequence shown here is derived from an EMBL/GenBank/DDBJ whole genome shotgun (WGS) entry which is preliminary data.</text>
</comment>
<dbReference type="STRING" id="698492.A0A0E9N7Y4"/>
<evidence type="ECO:0000313" key="3">
    <source>
        <dbReference type="Proteomes" id="UP000033140"/>
    </source>
</evidence>
<dbReference type="OMA" id="CNFCGIR"/>
<dbReference type="Proteomes" id="UP000033140">
    <property type="component" value="Unassembled WGS sequence"/>
</dbReference>
<keyword evidence="3" id="KW-1185">Reference proteome</keyword>
<name>A0A0E9N7Y4_SAICN</name>
<feature type="region of interest" description="Disordered" evidence="1">
    <location>
        <begin position="25"/>
        <end position="47"/>
    </location>
</feature>
<dbReference type="InterPro" id="IPR025187">
    <property type="entry name" value="DUF4112"/>
</dbReference>
<feature type="region of interest" description="Disordered" evidence="1">
    <location>
        <begin position="181"/>
        <end position="202"/>
    </location>
</feature>
<dbReference type="AlphaFoldDB" id="A0A0E9N7Y4"/>
<evidence type="ECO:0000256" key="1">
    <source>
        <dbReference type="SAM" id="MobiDB-lite"/>
    </source>
</evidence>
<proteinExistence type="predicted"/>
<sequence length="229" mass="24715">MAAILKSVVIDRVLGDRKKNLFNQEDPYFEPDVPGQKRKRKGIPPGLSDRDAKILKKVRRKSYRLDRSISCICCSFRFGWSAIIGFLPVIGDVLDALLAYNVIKTACGADLPPHVVSQMYANLAFDFGIGLIPIVGDIADMIFKCNTRNTVLLEQVLIKRAQDNMARQGGSGGHIDAPLESHGWVGGRKKQHTDAHQGQVGTGSAAAASSYGAIQGGQSAGQQQIDGVV</sequence>
<accession>A0A0E9N7Y4</accession>
<reference evidence="2 3" key="1">
    <citation type="journal article" date="2011" name="J. Gen. Appl. Microbiol.">
        <title>Draft genome sequencing of the enigmatic yeast Saitoella complicata.</title>
        <authorList>
            <person name="Nishida H."/>
            <person name="Hamamoto M."/>
            <person name="Sugiyama J."/>
        </authorList>
    </citation>
    <scope>NUCLEOTIDE SEQUENCE [LARGE SCALE GENOMIC DNA]</scope>
    <source>
        <strain evidence="2 3">NRRL Y-17804</strain>
    </source>
</reference>
<protein>
    <recommendedName>
        <fullName evidence="4">PH domain-containing protein</fullName>
    </recommendedName>
</protein>
<dbReference type="EMBL" id="BACD03000001">
    <property type="protein sequence ID" value="GAO45831.1"/>
    <property type="molecule type" value="Genomic_DNA"/>
</dbReference>
<dbReference type="OrthoDB" id="2103474at2759"/>
<reference evidence="2 3" key="3">
    <citation type="journal article" date="2015" name="Genome Announc.">
        <title>Draft Genome Sequence of the Archiascomycetous Yeast Saitoella complicata.</title>
        <authorList>
            <person name="Yamauchi K."/>
            <person name="Kondo S."/>
            <person name="Hamamoto M."/>
            <person name="Takahashi Y."/>
            <person name="Ogura Y."/>
            <person name="Hayashi T."/>
            <person name="Nishida H."/>
        </authorList>
    </citation>
    <scope>NUCLEOTIDE SEQUENCE [LARGE SCALE GENOMIC DNA]</scope>
    <source>
        <strain evidence="2 3">NRRL Y-17804</strain>
    </source>
</reference>
<dbReference type="PANTHER" id="PTHR35519">
    <property type="entry name" value="MEMBRANE PROTEINS"/>
    <property type="match status" value="1"/>
</dbReference>
<dbReference type="RefSeq" id="XP_019025485.1">
    <property type="nucleotide sequence ID" value="XM_019167441.1"/>
</dbReference>
<evidence type="ECO:0000313" key="2">
    <source>
        <dbReference type="EMBL" id="GAO45831.1"/>
    </source>
</evidence>
<dbReference type="Pfam" id="PF13430">
    <property type="entry name" value="DUF4112"/>
    <property type="match status" value="1"/>
</dbReference>
<organism evidence="2 3">
    <name type="scientific">Saitoella complicata (strain BCRC 22490 / CBS 7301 / JCM 7358 / NBRC 10748 / NRRL Y-17804)</name>
    <dbReference type="NCBI Taxonomy" id="698492"/>
    <lineage>
        <taxon>Eukaryota</taxon>
        <taxon>Fungi</taxon>
        <taxon>Dikarya</taxon>
        <taxon>Ascomycota</taxon>
        <taxon>Taphrinomycotina</taxon>
        <taxon>Taphrinomycotina incertae sedis</taxon>
        <taxon>Saitoella</taxon>
    </lineage>
</organism>
<evidence type="ECO:0008006" key="4">
    <source>
        <dbReference type="Google" id="ProtNLM"/>
    </source>
</evidence>
<gene>
    <name evidence="2" type="ORF">G7K_0080-t1</name>
</gene>
<reference evidence="2 3" key="2">
    <citation type="journal article" date="2014" name="J. Gen. Appl. Microbiol.">
        <title>The early diverging ascomycetous budding yeast Saitoella complicata has three histone deacetylases belonging to the Clr6, Hos2, and Rpd3 lineages.</title>
        <authorList>
            <person name="Nishida H."/>
            <person name="Matsumoto T."/>
            <person name="Kondo S."/>
            <person name="Hamamoto M."/>
            <person name="Yoshikawa H."/>
        </authorList>
    </citation>
    <scope>NUCLEOTIDE SEQUENCE [LARGE SCALE GENOMIC DNA]</scope>
    <source>
        <strain evidence="2 3">NRRL Y-17804</strain>
    </source>
</reference>
<dbReference type="PANTHER" id="PTHR35519:SF2">
    <property type="entry name" value="PH DOMAIN PROTEIN"/>
    <property type="match status" value="1"/>
</dbReference>